<sequence>MGLAAQFETIIHKQLNVHASWLPITVPYKLGDYGFISDGVFQKIGNVAEFNITFTQATGNDAALNFTSDSVTAIDSSAGAAVSVDPGIEIKASLTFKFNSDRSFLVKAPIINVAQIENVNQVVNQLKQVGNWRRKFIVVYQVYTAQNPLIISNLESGTEVTISGDGTAPKPFNVGSASAKFSLKTNKELGLELTGQTGPIALGLFKLNWLTGKPSILDNEDDEVEVIDLNEEPLTDTI</sequence>
<comment type="caution">
    <text evidence="1">The sequence shown here is derived from an EMBL/GenBank/DDBJ whole genome shotgun (WGS) entry which is preliminary data.</text>
</comment>
<keyword evidence="2" id="KW-1185">Reference proteome</keyword>
<dbReference type="RefSeq" id="WP_207336499.1">
    <property type="nucleotide sequence ID" value="NZ_JAFMYU010000013.1"/>
</dbReference>
<gene>
    <name evidence="1" type="ORF">J2I48_16095</name>
</gene>
<proteinExistence type="predicted"/>
<dbReference type="Proteomes" id="UP000664795">
    <property type="component" value="Unassembled WGS sequence"/>
</dbReference>
<accession>A0A939G8E7</accession>
<dbReference type="EMBL" id="JAFMYU010000013">
    <property type="protein sequence ID" value="MBO0932534.1"/>
    <property type="molecule type" value="Genomic_DNA"/>
</dbReference>
<dbReference type="AlphaFoldDB" id="A0A939G8E7"/>
<organism evidence="1 2">
    <name type="scientific">Fibrella aquatilis</name>
    <dbReference type="NCBI Taxonomy" id="2817059"/>
    <lineage>
        <taxon>Bacteria</taxon>
        <taxon>Pseudomonadati</taxon>
        <taxon>Bacteroidota</taxon>
        <taxon>Cytophagia</taxon>
        <taxon>Cytophagales</taxon>
        <taxon>Spirosomataceae</taxon>
        <taxon>Fibrella</taxon>
    </lineage>
</organism>
<reference evidence="1 2" key="1">
    <citation type="submission" date="2021-03" db="EMBL/GenBank/DDBJ databases">
        <title>Fibrella sp. HMF5036 genome sequencing and assembly.</title>
        <authorList>
            <person name="Kang H."/>
            <person name="Kim H."/>
            <person name="Bae S."/>
            <person name="Joh K."/>
        </authorList>
    </citation>
    <scope>NUCLEOTIDE SEQUENCE [LARGE SCALE GENOMIC DNA]</scope>
    <source>
        <strain evidence="1 2">HMF5036</strain>
    </source>
</reference>
<protein>
    <submittedName>
        <fullName evidence="1">Uncharacterized protein</fullName>
    </submittedName>
</protein>
<evidence type="ECO:0000313" key="2">
    <source>
        <dbReference type="Proteomes" id="UP000664795"/>
    </source>
</evidence>
<name>A0A939G8E7_9BACT</name>
<evidence type="ECO:0000313" key="1">
    <source>
        <dbReference type="EMBL" id="MBO0932534.1"/>
    </source>
</evidence>